<evidence type="ECO:0000313" key="1">
    <source>
        <dbReference type="EMBL" id="MBO8431156.1"/>
    </source>
</evidence>
<organism evidence="1 2">
    <name type="scientific">Candidatus Scatousia excrementipullorum</name>
    <dbReference type="NCBI Taxonomy" id="2840936"/>
    <lineage>
        <taxon>Bacteria</taxon>
        <taxon>Candidatus Scatousia</taxon>
    </lineage>
</organism>
<name>A0A9D9DPH6_9BACT</name>
<proteinExistence type="predicted"/>
<gene>
    <name evidence="1" type="ORF">IAC76_07180</name>
</gene>
<protein>
    <submittedName>
        <fullName evidence="1">Uncharacterized protein</fullName>
    </submittedName>
</protein>
<reference evidence="1" key="1">
    <citation type="submission" date="2020-10" db="EMBL/GenBank/DDBJ databases">
        <authorList>
            <person name="Gilroy R."/>
        </authorList>
    </citation>
    <scope>NUCLEOTIDE SEQUENCE</scope>
    <source>
        <strain evidence="1">10192</strain>
    </source>
</reference>
<sequence length="91" mass="10982">YKFNRFINESGMYHPELFTLDYIEKYLKAFEKRKDFDIFKTLDYYPRVSSRENPAILNEIDTKISLLQNDLKKDNTEELAFLTGLRQYVSQ</sequence>
<comment type="caution">
    <text evidence="1">The sequence shown here is derived from an EMBL/GenBank/DDBJ whole genome shotgun (WGS) entry which is preliminary data.</text>
</comment>
<dbReference type="EMBL" id="JADIND010000157">
    <property type="protein sequence ID" value="MBO8431156.1"/>
    <property type="molecule type" value="Genomic_DNA"/>
</dbReference>
<reference evidence="1" key="2">
    <citation type="journal article" date="2021" name="PeerJ">
        <title>Extensive microbial diversity within the chicken gut microbiome revealed by metagenomics and culture.</title>
        <authorList>
            <person name="Gilroy R."/>
            <person name="Ravi A."/>
            <person name="Getino M."/>
            <person name="Pursley I."/>
            <person name="Horton D.L."/>
            <person name="Alikhan N.F."/>
            <person name="Baker D."/>
            <person name="Gharbi K."/>
            <person name="Hall N."/>
            <person name="Watson M."/>
            <person name="Adriaenssens E.M."/>
            <person name="Foster-Nyarko E."/>
            <person name="Jarju S."/>
            <person name="Secka A."/>
            <person name="Antonio M."/>
            <person name="Oren A."/>
            <person name="Chaudhuri R.R."/>
            <person name="La Ragione R."/>
            <person name="Hildebrand F."/>
            <person name="Pallen M.J."/>
        </authorList>
    </citation>
    <scope>NUCLEOTIDE SEQUENCE</scope>
    <source>
        <strain evidence="1">10192</strain>
    </source>
</reference>
<evidence type="ECO:0000313" key="2">
    <source>
        <dbReference type="Proteomes" id="UP000823632"/>
    </source>
</evidence>
<accession>A0A9D9DPH6</accession>
<dbReference type="Proteomes" id="UP000823632">
    <property type="component" value="Unassembled WGS sequence"/>
</dbReference>
<feature type="non-terminal residue" evidence="1">
    <location>
        <position position="1"/>
    </location>
</feature>
<dbReference type="AlphaFoldDB" id="A0A9D9DPH6"/>